<reference evidence="1" key="1">
    <citation type="submission" date="2023-04" db="EMBL/GenBank/DDBJ databases">
        <title>A chromosome-level genome assembly of the parasitoid wasp Eretmocerus hayati.</title>
        <authorList>
            <person name="Zhong Y."/>
            <person name="Liu S."/>
            <person name="Liu Y."/>
        </authorList>
    </citation>
    <scope>NUCLEOTIDE SEQUENCE</scope>
    <source>
        <strain evidence="1">ZJU_SS_LIU_2023</strain>
    </source>
</reference>
<dbReference type="EMBL" id="CM056743">
    <property type="protein sequence ID" value="KAJ8672446.1"/>
    <property type="molecule type" value="Genomic_DNA"/>
</dbReference>
<sequence length="578" mass="65777">MMDVETVKVIQLLFPDGIPDMWRDNPDFYKYLVKAGGSEVDQLKKEPGHLVEERNSMQHNIQSLVFSNHKIFIQIAENSRVIFNEFDQTQNKLDNLLDKIPGFVSNCKSFCGKSSEIQVYQKRNAHTISKSGELADLLELPHLMESCLESSHYHEALELSQYAQLLCAKHGGISLIEIIKDIIDNSWSVMIDRIIQSLRENLPLPRCLQLISLLRSINAFSESELRLKFIQARNSWFQELLESISTEDATGHLTRVIDLSRIHLFNIITQYKALFNDDVSTLERDIHLSDSAVFHQWLEHKVSQFLSVLERDLLLVTSMDSILGQCTYFGLSLGRVGVDFTGRMSNIFLKTIRSKFKKSILEVTMKCEKDLQSSLLVSQSLETGVKIQQIINLENPPERLVECYPLAEYCNGIISIFNDLRSNAPLALAQCLTSSLQNSLFIIANAIASIHQERYENSATQNGNDLVAVTECLCEFLIPHIQLCICALYPPQLMATYLGVPVGQLQKDEIVYLNQNYITKPVEVLMIRKNVALDEYLNKLLTSGDSSRVEDHLLSFQVLPEKTNEEHEKDAQLTVVHQ</sequence>
<organism evidence="1 2">
    <name type="scientific">Eretmocerus hayati</name>
    <dbReference type="NCBI Taxonomy" id="131215"/>
    <lineage>
        <taxon>Eukaryota</taxon>
        <taxon>Metazoa</taxon>
        <taxon>Ecdysozoa</taxon>
        <taxon>Arthropoda</taxon>
        <taxon>Hexapoda</taxon>
        <taxon>Insecta</taxon>
        <taxon>Pterygota</taxon>
        <taxon>Neoptera</taxon>
        <taxon>Endopterygota</taxon>
        <taxon>Hymenoptera</taxon>
        <taxon>Apocrita</taxon>
        <taxon>Proctotrupomorpha</taxon>
        <taxon>Chalcidoidea</taxon>
        <taxon>Aphelinidae</taxon>
        <taxon>Aphelininae</taxon>
        <taxon>Eretmocerus</taxon>
    </lineage>
</organism>
<accession>A0ACC2NPA1</accession>
<evidence type="ECO:0000313" key="1">
    <source>
        <dbReference type="EMBL" id="KAJ8672446.1"/>
    </source>
</evidence>
<keyword evidence="2" id="KW-1185">Reference proteome</keyword>
<name>A0ACC2NPA1_9HYME</name>
<evidence type="ECO:0000313" key="2">
    <source>
        <dbReference type="Proteomes" id="UP001239111"/>
    </source>
</evidence>
<protein>
    <submittedName>
        <fullName evidence="1">Uncharacterized protein</fullName>
    </submittedName>
</protein>
<comment type="caution">
    <text evidence="1">The sequence shown here is derived from an EMBL/GenBank/DDBJ whole genome shotgun (WGS) entry which is preliminary data.</text>
</comment>
<proteinExistence type="predicted"/>
<dbReference type="Proteomes" id="UP001239111">
    <property type="component" value="Chromosome 3"/>
</dbReference>
<gene>
    <name evidence="1" type="ORF">QAD02_003705</name>
</gene>